<proteinExistence type="predicted"/>
<dbReference type="OrthoDB" id="3860394at2759"/>
<dbReference type="Proteomes" id="UP000799776">
    <property type="component" value="Unassembled WGS sequence"/>
</dbReference>
<accession>A0A9P4HN68</accession>
<comment type="caution">
    <text evidence="2">The sequence shown here is derived from an EMBL/GenBank/DDBJ whole genome shotgun (WGS) entry which is preliminary data.</text>
</comment>
<protein>
    <submittedName>
        <fullName evidence="2">Uncharacterized protein</fullName>
    </submittedName>
</protein>
<dbReference type="AlphaFoldDB" id="A0A9P4HN68"/>
<evidence type="ECO:0000313" key="2">
    <source>
        <dbReference type="EMBL" id="KAF2083628.1"/>
    </source>
</evidence>
<keyword evidence="1" id="KW-0732">Signal</keyword>
<evidence type="ECO:0000313" key="3">
    <source>
        <dbReference type="Proteomes" id="UP000799776"/>
    </source>
</evidence>
<dbReference type="EMBL" id="ML978767">
    <property type="protein sequence ID" value="KAF2083628.1"/>
    <property type="molecule type" value="Genomic_DNA"/>
</dbReference>
<feature type="chain" id="PRO_5040365714" evidence="1">
    <location>
        <begin position="20"/>
        <end position="187"/>
    </location>
</feature>
<sequence>MLFTSHFALYLSFYRIVRADGLTDFSTLKSTVSNAVTTVQTSMNISLSNSSTTVSTSTADLLANITSRIQMSTSSLESDQDSFIGDSSLPMDDPYQDYLLPLNNLAAAIKSQGHSFHAELNAPVFTNLQNLARVVQTYGSTLAHANITTRESTILTMRIGSAIVDAERTWDQTGNYPGKVRRRTWCG</sequence>
<feature type="signal peptide" evidence="1">
    <location>
        <begin position="1"/>
        <end position="19"/>
    </location>
</feature>
<name>A0A9P4HN68_9PEZI</name>
<organism evidence="2 3">
    <name type="scientific">Saccharata proteae CBS 121410</name>
    <dbReference type="NCBI Taxonomy" id="1314787"/>
    <lineage>
        <taxon>Eukaryota</taxon>
        <taxon>Fungi</taxon>
        <taxon>Dikarya</taxon>
        <taxon>Ascomycota</taxon>
        <taxon>Pezizomycotina</taxon>
        <taxon>Dothideomycetes</taxon>
        <taxon>Dothideomycetes incertae sedis</taxon>
        <taxon>Botryosphaeriales</taxon>
        <taxon>Saccharataceae</taxon>
        <taxon>Saccharata</taxon>
    </lineage>
</organism>
<reference evidence="2" key="1">
    <citation type="journal article" date="2020" name="Stud. Mycol.">
        <title>101 Dothideomycetes genomes: a test case for predicting lifestyles and emergence of pathogens.</title>
        <authorList>
            <person name="Haridas S."/>
            <person name="Albert R."/>
            <person name="Binder M."/>
            <person name="Bloem J."/>
            <person name="Labutti K."/>
            <person name="Salamov A."/>
            <person name="Andreopoulos B."/>
            <person name="Baker S."/>
            <person name="Barry K."/>
            <person name="Bills G."/>
            <person name="Bluhm B."/>
            <person name="Cannon C."/>
            <person name="Castanera R."/>
            <person name="Culley D."/>
            <person name="Daum C."/>
            <person name="Ezra D."/>
            <person name="Gonzalez J."/>
            <person name="Henrissat B."/>
            <person name="Kuo A."/>
            <person name="Liang C."/>
            <person name="Lipzen A."/>
            <person name="Lutzoni F."/>
            <person name="Magnuson J."/>
            <person name="Mondo S."/>
            <person name="Nolan M."/>
            <person name="Ohm R."/>
            <person name="Pangilinan J."/>
            <person name="Park H.-J."/>
            <person name="Ramirez L."/>
            <person name="Alfaro M."/>
            <person name="Sun H."/>
            <person name="Tritt A."/>
            <person name="Yoshinaga Y."/>
            <person name="Zwiers L.-H."/>
            <person name="Turgeon B."/>
            <person name="Goodwin S."/>
            <person name="Spatafora J."/>
            <person name="Crous P."/>
            <person name="Grigoriev I."/>
        </authorList>
    </citation>
    <scope>NUCLEOTIDE SEQUENCE</scope>
    <source>
        <strain evidence="2">CBS 121410</strain>
    </source>
</reference>
<keyword evidence="3" id="KW-1185">Reference proteome</keyword>
<gene>
    <name evidence="2" type="ORF">K490DRAFT_69613</name>
</gene>
<evidence type="ECO:0000256" key="1">
    <source>
        <dbReference type="SAM" id="SignalP"/>
    </source>
</evidence>